<dbReference type="SUPFAM" id="SSF52540">
    <property type="entry name" value="P-loop containing nucleoside triphosphate hydrolases"/>
    <property type="match status" value="1"/>
</dbReference>
<dbReference type="SMART" id="SM00382">
    <property type="entry name" value="AAA"/>
    <property type="match status" value="1"/>
</dbReference>
<dbReference type="RefSeq" id="WP_012062804.1">
    <property type="nucleotide sequence ID" value="NC_009633.1"/>
</dbReference>
<dbReference type="AlphaFoldDB" id="A6TNJ8"/>
<gene>
    <name evidence="5" type="ordered locus">Amet_1587</name>
</gene>
<dbReference type="KEGG" id="amt:Amet_1587"/>
<evidence type="ECO:0000259" key="4">
    <source>
        <dbReference type="PROSITE" id="PS50893"/>
    </source>
</evidence>
<dbReference type="PROSITE" id="PS00211">
    <property type="entry name" value="ABC_TRANSPORTER_1"/>
    <property type="match status" value="1"/>
</dbReference>
<dbReference type="HOGENOM" id="CLU_000604_1_22_9"/>
<evidence type="ECO:0000256" key="3">
    <source>
        <dbReference type="ARBA" id="ARBA00022840"/>
    </source>
</evidence>
<keyword evidence="2" id="KW-0547">Nucleotide-binding</keyword>
<evidence type="ECO:0000313" key="5">
    <source>
        <dbReference type="EMBL" id="ABR47766.1"/>
    </source>
</evidence>
<dbReference type="eggNOG" id="COG1136">
    <property type="taxonomic scope" value="Bacteria"/>
</dbReference>
<keyword evidence="6" id="KW-1185">Reference proteome</keyword>
<organism evidence="5 6">
    <name type="scientific">Alkaliphilus metalliredigens (strain QYMF)</name>
    <dbReference type="NCBI Taxonomy" id="293826"/>
    <lineage>
        <taxon>Bacteria</taxon>
        <taxon>Bacillati</taxon>
        <taxon>Bacillota</taxon>
        <taxon>Clostridia</taxon>
        <taxon>Peptostreptococcales</taxon>
        <taxon>Natronincolaceae</taxon>
        <taxon>Alkaliphilus</taxon>
    </lineage>
</organism>
<dbReference type="PANTHER" id="PTHR43423:SF1">
    <property type="entry name" value="ABC TRANSPORTER I FAMILY MEMBER 17"/>
    <property type="match status" value="1"/>
</dbReference>
<protein>
    <submittedName>
        <fullName evidence="5">ABC transporter related</fullName>
    </submittedName>
</protein>
<evidence type="ECO:0000313" key="6">
    <source>
        <dbReference type="Proteomes" id="UP000001572"/>
    </source>
</evidence>
<proteinExistence type="predicted"/>
<dbReference type="PROSITE" id="PS50893">
    <property type="entry name" value="ABC_TRANSPORTER_2"/>
    <property type="match status" value="1"/>
</dbReference>
<dbReference type="CDD" id="cd03228">
    <property type="entry name" value="ABCC_MRP_Like"/>
    <property type="match status" value="1"/>
</dbReference>
<dbReference type="STRING" id="293826.Amet_1587"/>
<dbReference type="Gene3D" id="3.40.50.300">
    <property type="entry name" value="P-loop containing nucleotide triphosphate hydrolases"/>
    <property type="match status" value="1"/>
</dbReference>
<dbReference type="EMBL" id="CP000724">
    <property type="protein sequence ID" value="ABR47766.1"/>
    <property type="molecule type" value="Genomic_DNA"/>
</dbReference>
<evidence type="ECO:0000256" key="1">
    <source>
        <dbReference type="ARBA" id="ARBA00022448"/>
    </source>
</evidence>
<dbReference type="Proteomes" id="UP000001572">
    <property type="component" value="Chromosome"/>
</dbReference>
<dbReference type="InterPro" id="IPR003593">
    <property type="entry name" value="AAA+_ATPase"/>
</dbReference>
<keyword evidence="1" id="KW-0813">Transport</keyword>
<dbReference type="InterPro" id="IPR027417">
    <property type="entry name" value="P-loop_NTPase"/>
</dbReference>
<feature type="domain" description="ABC transporter" evidence="4">
    <location>
        <begin position="2"/>
        <end position="211"/>
    </location>
</feature>
<dbReference type="InterPro" id="IPR017871">
    <property type="entry name" value="ABC_transporter-like_CS"/>
</dbReference>
<accession>A6TNJ8</accession>
<dbReference type="FunFam" id="3.40.50.300:FF:001209">
    <property type="entry name" value="ABC transporter, ATP-binding protein"/>
    <property type="match status" value="1"/>
</dbReference>
<name>A6TNJ8_ALKMQ</name>
<dbReference type="PANTHER" id="PTHR43423">
    <property type="entry name" value="ABC TRANSPORTER I FAMILY MEMBER 17"/>
    <property type="match status" value="1"/>
</dbReference>
<evidence type="ECO:0000256" key="2">
    <source>
        <dbReference type="ARBA" id="ARBA00022741"/>
    </source>
</evidence>
<dbReference type="Pfam" id="PF00005">
    <property type="entry name" value="ABC_tran"/>
    <property type="match status" value="1"/>
</dbReference>
<dbReference type="InterPro" id="IPR003439">
    <property type="entry name" value="ABC_transporter-like_ATP-bd"/>
</dbReference>
<dbReference type="GO" id="GO:0016887">
    <property type="term" value="F:ATP hydrolysis activity"/>
    <property type="evidence" value="ECO:0007669"/>
    <property type="project" value="InterPro"/>
</dbReference>
<dbReference type="GO" id="GO:0005524">
    <property type="term" value="F:ATP binding"/>
    <property type="evidence" value="ECO:0007669"/>
    <property type="project" value="UniProtKB-KW"/>
</dbReference>
<reference evidence="6" key="1">
    <citation type="journal article" date="2016" name="Genome Announc.">
        <title>Complete genome sequence of Alkaliphilus metalliredigens strain QYMF, an alkaliphilic and metal-reducing bacterium isolated from borax-contaminated leachate ponds.</title>
        <authorList>
            <person name="Hwang C."/>
            <person name="Copeland A."/>
            <person name="Lucas S."/>
            <person name="Lapidus A."/>
            <person name="Barry K."/>
            <person name="Detter J.C."/>
            <person name="Glavina Del Rio T."/>
            <person name="Hammon N."/>
            <person name="Israni S."/>
            <person name="Dalin E."/>
            <person name="Tice H."/>
            <person name="Pitluck S."/>
            <person name="Chertkov O."/>
            <person name="Brettin T."/>
            <person name="Bruce D."/>
            <person name="Han C."/>
            <person name="Schmutz J."/>
            <person name="Larimer F."/>
            <person name="Land M.L."/>
            <person name="Hauser L."/>
            <person name="Kyrpides N."/>
            <person name="Mikhailova N."/>
            <person name="Ye Q."/>
            <person name="Zhou J."/>
            <person name="Richardson P."/>
            <person name="Fields M.W."/>
        </authorList>
    </citation>
    <scope>NUCLEOTIDE SEQUENCE [LARGE SCALE GENOMIC DNA]</scope>
    <source>
        <strain evidence="6">QYMF</strain>
    </source>
</reference>
<sequence>MFLFKEVKYKDILNIKALTIKNHQVTCIVGESGSGKTTLLRLLNKLISCDSGEILYQEQSLSAINSVELRRNVVMLPQSPAIFSGSIKDNLLIGLKFSEKQLVSDDKLSEVLKVVKLNKKLDEYAERLSGGEKQRVALARVILMDPEVLLLDEPSSALDEETEHTIIEALVNYTKDNNKTLIMVTHSKKIANHFADEVIEIKKGMLFKEGM</sequence>
<keyword evidence="3" id="KW-0067">ATP-binding</keyword>
<dbReference type="OrthoDB" id="9785080at2"/>